<protein>
    <submittedName>
        <fullName evidence="5">MBL fold metallo-hydrolase</fullName>
    </submittedName>
</protein>
<feature type="domain" description="Metallo-beta-lactamase" evidence="4">
    <location>
        <begin position="19"/>
        <end position="224"/>
    </location>
</feature>
<name>A0ABX7FKM3_BRECH</name>
<comment type="function">
    <text evidence="2">Counteracts the endogenous Pycsar antiviral defense system. Phosphodiesterase that enables metal-dependent hydrolysis of host cyclic nucleotide Pycsar defense signals such as cCMP and cUMP.</text>
</comment>
<gene>
    <name evidence="5" type="ORF">JNE38_21900</name>
</gene>
<dbReference type="SMART" id="SM00849">
    <property type="entry name" value="Lactamase_B"/>
    <property type="match status" value="1"/>
</dbReference>
<proteinExistence type="predicted"/>
<evidence type="ECO:0000313" key="5">
    <source>
        <dbReference type="EMBL" id="QRG66185.1"/>
    </source>
</evidence>
<keyword evidence="6" id="KW-1185">Reference proteome</keyword>
<dbReference type="RefSeq" id="WP_203353251.1">
    <property type="nucleotide sequence ID" value="NZ_CP069127.1"/>
</dbReference>
<dbReference type="PANTHER" id="PTHR42951:SF15">
    <property type="entry name" value="METALLO-BETA-LACTAMASE SUPERFAMILY PROTEIN"/>
    <property type="match status" value="1"/>
</dbReference>
<dbReference type="InterPro" id="IPR001279">
    <property type="entry name" value="Metallo-B-lactamas"/>
</dbReference>
<organism evidence="5 6">
    <name type="scientific">Brevibacillus choshinensis</name>
    <dbReference type="NCBI Taxonomy" id="54911"/>
    <lineage>
        <taxon>Bacteria</taxon>
        <taxon>Bacillati</taxon>
        <taxon>Bacillota</taxon>
        <taxon>Bacilli</taxon>
        <taxon>Bacillales</taxon>
        <taxon>Paenibacillaceae</taxon>
        <taxon>Brevibacillus</taxon>
    </lineage>
</organism>
<evidence type="ECO:0000313" key="6">
    <source>
        <dbReference type="Proteomes" id="UP000596248"/>
    </source>
</evidence>
<dbReference type="SUPFAM" id="SSF56281">
    <property type="entry name" value="Metallo-hydrolase/oxidoreductase"/>
    <property type="match status" value="1"/>
</dbReference>
<dbReference type="InterPro" id="IPR050855">
    <property type="entry name" value="NDM-1-like"/>
</dbReference>
<sequence>MSVLHLLPIDRTWNGQTQTITPVLLRDWDETILVDCGYPDQIQQIAEAAGQYDIQLDSLTKLIITHHDVDHIGSMAALKRLVPRIEIIAHELDVPYVEGTKRSLRVEQAEASLDVLPEAEKPGAEAFIRFLQSVEPAAVDRAVSHGERLPWCGGIEIVHTPGHMPGHISLYLPAAKTLIAGDAVVMEGGQLAIANPQYTLDMEAAIRSIQLLLEYDIEQIVCYHGGRFQGDAKQALRQLIHACMKAEVNDDETKQIR</sequence>
<evidence type="ECO:0000256" key="3">
    <source>
        <dbReference type="ARBA" id="ARBA00048505"/>
    </source>
</evidence>
<reference evidence="5 6" key="1">
    <citation type="submission" date="2021-01" db="EMBL/GenBank/DDBJ databases">
        <title>Identification of strong promoters based on the transcriptome of Brevibacillus choshinensis.</title>
        <authorList>
            <person name="Yao D."/>
            <person name="Zhang K."/>
            <person name="Wu J."/>
        </authorList>
    </citation>
    <scope>NUCLEOTIDE SEQUENCE [LARGE SCALE GENOMIC DNA]</scope>
    <source>
        <strain evidence="5 6">HPD31-SP3</strain>
    </source>
</reference>
<dbReference type="Gene3D" id="3.60.15.10">
    <property type="entry name" value="Ribonuclease Z/Hydroxyacylglutathione hydrolase-like"/>
    <property type="match status" value="1"/>
</dbReference>
<evidence type="ECO:0000256" key="1">
    <source>
        <dbReference type="ARBA" id="ARBA00034221"/>
    </source>
</evidence>
<evidence type="ECO:0000259" key="4">
    <source>
        <dbReference type="SMART" id="SM00849"/>
    </source>
</evidence>
<comment type="catalytic activity">
    <reaction evidence="3">
        <text>3',5'-cyclic UMP + H2O = UMP + H(+)</text>
        <dbReference type="Rhea" id="RHEA:70575"/>
        <dbReference type="ChEBI" id="CHEBI:15377"/>
        <dbReference type="ChEBI" id="CHEBI:15378"/>
        <dbReference type="ChEBI" id="CHEBI:57865"/>
        <dbReference type="ChEBI" id="CHEBI:184387"/>
    </reaction>
    <physiologicalReaction direction="left-to-right" evidence="3">
        <dbReference type="Rhea" id="RHEA:70576"/>
    </physiologicalReaction>
</comment>
<dbReference type="Pfam" id="PF00753">
    <property type="entry name" value="Lactamase_B"/>
    <property type="match status" value="1"/>
</dbReference>
<accession>A0ABX7FKM3</accession>
<dbReference type="CDD" id="cd07721">
    <property type="entry name" value="yflN-like_MBL-fold"/>
    <property type="match status" value="1"/>
</dbReference>
<evidence type="ECO:0000256" key="2">
    <source>
        <dbReference type="ARBA" id="ARBA00034301"/>
    </source>
</evidence>
<dbReference type="InterPro" id="IPR036866">
    <property type="entry name" value="RibonucZ/Hydroxyglut_hydro"/>
</dbReference>
<dbReference type="EMBL" id="CP069127">
    <property type="protein sequence ID" value="QRG66185.1"/>
    <property type="molecule type" value="Genomic_DNA"/>
</dbReference>
<comment type="catalytic activity">
    <reaction evidence="1">
        <text>3',5'-cyclic CMP + H2O = CMP + H(+)</text>
        <dbReference type="Rhea" id="RHEA:72675"/>
        <dbReference type="ChEBI" id="CHEBI:15377"/>
        <dbReference type="ChEBI" id="CHEBI:15378"/>
        <dbReference type="ChEBI" id="CHEBI:58003"/>
        <dbReference type="ChEBI" id="CHEBI:60377"/>
    </reaction>
    <physiologicalReaction direction="left-to-right" evidence="1">
        <dbReference type="Rhea" id="RHEA:72676"/>
    </physiologicalReaction>
</comment>
<dbReference type="Proteomes" id="UP000596248">
    <property type="component" value="Chromosome"/>
</dbReference>
<dbReference type="PANTHER" id="PTHR42951">
    <property type="entry name" value="METALLO-BETA-LACTAMASE DOMAIN-CONTAINING"/>
    <property type="match status" value="1"/>
</dbReference>